<dbReference type="Proteomes" id="UP000670092">
    <property type="component" value="Unassembled WGS sequence"/>
</dbReference>
<dbReference type="EMBL" id="JAEVHI010000001">
    <property type="protein sequence ID" value="KAG5305436.1"/>
    <property type="molecule type" value="Genomic_DNA"/>
</dbReference>
<dbReference type="VEuPathDB" id="FungiDB:I7I52_04093"/>
<comment type="caution">
    <text evidence="2">The sequence shown here is derived from an EMBL/GenBank/DDBJ whole genome shotgun (WGS) entry which is preliminary data.</text>
</comment>
<evidence type="ECO:0000256" key="1">
    <source>
        <dbReference type="SAM" id="MobiDB-lite"/>
    </source>
</evidence>
<sequence>MTCLKTGSHNLAPHKLPCATASPTPSNARHAASPPLRPPVFLRRKTNHPSSPDICAKHQSHSAYQTSKATIAMFRPTTLFP</sequence>
<protein>
    <submittedName>
        <fullName evidence="2">Uncharacterized protein</fullName>
    </submittedName>
</protein>
<evidence type="ECO:0000313" key="2">
    <source>
        <dbReference type="EMBL" id="KAG5305436.1"/>
    </source>
</evidence>
<reference evidence="2 3" key="1">
    <citation type="submission" date="2021-01" db="EMBL/GenBank/DDBJ databases">
        <title>Chromosome-level genome assembly of a human fungal pathogen reveals clustering of transcriptionally co-regulated genes.</title>
        <authorList>
            <person name="Voorhies M."/>
            <person name="Cohen S."/>
            <person name="Shea T.P."/>
            <person name="Petrus S."/>
            <person name="Munoz J.F."/>
            <person name="Poplawski S."/>
            <person name="Goldman W.E."/>
            <person name="Michael T."/>
            <person name="Cuomo C.A."/>
            <person name="Sil A."/>
            <person name="Beyhan S."/>
        </authorList>
    </citation>
    <scope>NUCLEOTIDE SEQUENCE [LARGE SCALE GENOMIC DNA]</scope>
    <source>
        <strain evidence="2 3">G184AR</strain>
    </source>
</reference>
<gene>
    <name evidence="2" type="ORF">I7I52_04093</name>
</gene>
<name>A0A8H7Z9W4_AJECA</name>
<organism evidence="2 3">
    <name type="scientific">Ajellomyces capsulatus</name>
    <name type="common">Darling's disease fungus</name>
    <name type="synonym">Histoplasma capsulatum</name>
    <dbReference type="NCBI Taxonomy" id="5037"/>
    <lineage>
        <taxon>Eukaryota</taxon>
        <taxon>Fungi</taxon>
        <taxon>Dikarya</taxon>
        <taxon>Ascomycota</taxon>
        <taxon>Pezizomycotina</taxon>
        <taxon>Eurotiomycetes</taxon>
        <taxon>Eurotiomycetidae</taxon>
        <taxon>Onygenales</taxon>
        <taxon>Ajellomycetaceae</taxon>
        <taxon>Histoplasma</taxon>
    </lineage>
</organism>
<feature type="region of interest" description="Disordered" evidence="1">
    <location>
        <begin position="1"/>
        <end position="60"/>
    </location>
</feature>
<proteinExistence type="predicted"/>
<accession>A0A8H7Z9W4</accession>
<dbReference type="AlphaFoldDB" id="A0A8H7Z9W4"/>
<evidence type="ECO:0000313" key="3">
    <source>
        <dbReference type="Proteomes" id="UP000670092"/>
    </source>
</evidence>